<dbReference type="Pfam" id="PF00132">
    <property type="entry name" value="Hexapep"/>
    <property type="match status" value="1"/>
</dbReference>
<dbReference type="InterPro" id="IPR005882">
    <property type="entry name" value="Bifunctional_GlmU"/>
</dbReference>
<evidence type="ECO:0000256" key="12">
    <source>
        <dbReference type="ARBA" id="ARBA00023268"/>
    </source>
</evidence>
<feature type="binding site" evidence="18">
    <location>
        <position position="374"/>
    </location>
    <ligand>
        <name>UDP-N-acetyl-alpha-D-glucosamine</name>
        <dbReference type="ChEBI" id="CHEBI:57705"/>
    </ligand>
</feature>
<comment type="catalytic activity">
    <reaction evidence="15 18">
        <text>alpha-D-glucosamine 1-phosphate + acetyl-CoA = N-acetyl-alpha-D-glucosamine 1-phosphate + CoA + H(+)</text>
        <dbReference type="Rhea" id="RHEA:13725"/>
        <dbReference type="ChEBI" id="CHEBI:15378"/>
        <dbReference type="ChEBI" id="CHEBI:57287"/>
        <dbReference type="ChEBI" id="CHEBI:57288"/>
        <dbReference type="ChEBI" id="CHEBI:57776"/>
        <dbReference type="ChEBI" id="CHEBI:58516"/>
        <dbReference type="EC" id="2.3.1.157"/>
    </reaction>
</comment>
<dbReference type="RefSeq" id="WP_142903713.1">
    <property type="nucleotide sequence ID" value="NZ_ML660090.1"/>
</dbReference>
<accession>A0A545TZQ8</accession>
<evidence type="ECO:0000256" key="2">
    <source>
        <dbReference type="ARBA" id="ARBA00007707"/>
    </source>
</evidence>
<evidence type="ECO:0000256" key="11">
    <source>
        <dbReference type="ARBA" id="ARBA00022984"/>
    </source>
</evidence>
<feature type="binding site" evidence="18">
    <location>
        <position position="224"/>
    </location>
    <ligand>
        <name>Mg(2+)</name>
        <dbReference type="ChEBI" id="CHEBI:18420"/>
    </ligand>
</feature>
<dbReference type="GO" id="GO:0009245">
    <property type="term" value="P:lipid A biosynthetic process"/>
    <property type="evidence" value="ECO:0007669"/>
    <property type="project" value="UniProtKB-UniRule"/>
</dbReference>
<evidence type="ECO:0000256" key="14">
    <source>
        <dbReference type="ARBA" id="ARBA00023316"/>
    </source>
</evidence>
<evidence type="ECO:0000256" key="1">
    <source>
        <dbReference type="ARBA" id="ARBA00004496"/>
    </source>
</evidence>
<comment type="caution">
    <text evidence="21">The sequence shown here is derived from an EMBL/GenBank/DDBJ whole genome shotgun (WGS) entry which is preliminary data.</text>
</comment>
<dbReference type="PANTHER" id="PTHR43584">
    <property type="entry name" value="NUCLEOTIDYL TRANSFERASE"/>
    <property type="match status" value="1"/>
</dbReference>
<dbReference type="InterPro" id="IPR025877">
    <property type="entry name" value="MobA-like_NTP_Trfase"/>
</dbReference>
<dbReference type="AlphaFoldDB" id="A0A545TZQ8"/>
<dbReference type="HAMAP" id="MF_01631">
    <property type="entry name" value="GlmU"/>
    <property type="match status" value="1"/>
</dbReference>
<feature type="binding site" evidence="18">
    <location>
        <position position="166"/>
    </location>
    <ligand>
        <name>UDP-N-acetyl-alpha-D-glucosamine</name>
        <dbReference type="ChEBI" id="CHEBI:57705"/>
    </ligand>
</feature>
<feature type="region of interest" description="Pyrophosphorylase" evidence="18">
    <location>
        <begin position="1"/>
        <end position="226"/>
    </location>
</feature>
<evidence type="ECO:0000256" key="18">
    <source>
        <dbReference type="HAMAP-Rule" id="MF_01631"/>
    </source>
</evidence>
<dbReference type="GO" id="GO:0016020">
    <property type="term" value="C:membrane"/>
    <property type="evidence" value="ECO:0007669"/>
    <property type="project" value="GOC"/>
</dbReference>
<keyword evidence="11 18" id="KW-0573">Peptidoglycan synthesis</keyword>
<dbReference type="PROSITE" id="PS00101">
    <property type="entry name" value="HEXAPEP_TRANSFERASES"/>
    <property type="match status" value="1"/>
</dbReference>
<feature type="binding site" evidence="18">
    <location>
        <begin position="99"/>
        <end position="101"/>
    </location>
    <ligand>
        <name>UDP-N-acetyl-alpha-D-glucosamine</name>
        <dbReference type="ChEBI" id="CHEBI:57705"/>
    </ligand>
</feature>
<feature type="active site" description="Proton acceptor" evidence="18">
    <location>
        <position position="360"/>
    </location>
</feature>
<evidence type="ECO:0000256" key="17">
    <source>
        <dbReference type="ARBA" id="ARBA00049628"/>
    </source>
</evidence>
<feature type="binding site" evidence="18">
    <location>
        <position position="72"/>
    </location>
    <ligand>
        <name>UDP-N-acetyl-alpha-D-glucosamine</name>
        <dbReference type="ChEBI" id="CHEBI:57705"/>
    </ligand>
</feature>
<feature type="domain" description="MobA-like NTP transferase" evidence="19">
    <location>
        <begin position="5"/>
        <end position="121"/>
    </location>
</feature>
<feature type="binding site" evidence="18">
    <location>
        <begin position="383"/>
        <end position="384"/>
    </location>
    <ligand>
        <name>acetyl-CoA</name>
        <dbReference type="ChEBI" id="CHEBI:57288"/>
    </ligand>
</feature>
<dbReference type="CDD" id="cd03353">
    <property type="entry name" value="LbH_GlmU_C"/>
    <property type="match status" value="1"/>
</dbReference>
<feature type="domain" description="Mannose-1-phosphate guanyltransferase C-terminal" evidence="20">
    <location>
        <begin position="261"/>
        <end position="359"/>
    </location>
</feature>
<feature type="binding site" evidence="18">
    <location>
        <begin position="77"/>
        <end position="78"/>
    </location>
    <ligand>
        <name>UDP-N-acetyl-alpha-D-glucosamine</name>
        <dbReference type="ChEBI" id="CHEBI:57705"/>
    </ligand>
</feature>
<dbReference type="NCBIfam" id="TIGR01173">
    <property type="entry name" value="glmU"/>
    <property type="match status" value="1"/>
</dbReference>
<evidence type="ECO:0000256" key="7">
    <source>
        <dbReference type="ARBA" id="ARBA00022723"/>
    </source>
</evidence>
<comment type="similarity">
    <text evidence="3 18">In the N-terminal section; belongs to the N-acetylglucosamine-1-phosphate uridyltransferase family.</text>
</comment>
<feature type="binding site" evidence="18">
    <location>
        <position position="151"/>
    </location>
    <ligand>
        <name>UDP-N-acetyl-alpha-D-glucosamine</name>
        <dbReference type="ChEBI" id="CHEBI:57705"/>
    </ligand>
</feature>
<evidence type="ECO:0000259" key="19">
    <source>
        <dbReference type="Pfam" id="PF12804"/>
    </source>
</evidence>
<dbReference type="InterPro" id="IPR056729">
    <property type="entry name" value="GMPPB_C"/>
</dbReference>
<dbReference type="Pfam" id="PF12804">
    <property type="entry name" value="NTP_transf_3"/>
    <property type="match status" value="1"/>
</dbReference>
<feature type="binding site" evidence="18">
    <location>
        <position position="330"/>
    </location>
    <ligand>
        <name>UDP-N-acetyl-alpha-D-glucosamine</name>
        <dbReference type="ChEBI" id="CHEBI:57705"/>
    </ligand>
</feature>
<evidence type="ECO:0000256" key="16">
    <source>
        <dbReference type="ARBA" id="ARBA00048493"/>
    </source>
</evidence>
<feature type="binding site" evidence="18">
    <location>
        <begin position="7"/>
        <end position="10"/>
    </location>
    <ligand>
        <name>UDP-N-acetyl-alpha-D-glucosamine</name>
        <dbReference type="ChEBI" id="CHEBI:57705"/>
    </ligand>
</feature>
<feature type="binding site" evidence="18">
    <location>
        <position position="377"/>
    </location>
    <ligand>
        <name>acetyl-CoA</name>
        <dbReference type="ChEBI" id="CHEBI:57288"/>
    </ligand>
</feature>
<dbReference type="CDD" id="cd02540">
    <property type="entry name" value="GT2_GlmU_N_bac"/>
    <property type="match status" value="1"/>
</dbReference>
<keyword evidence="12 18" id="KW-0511">Multifunctional enzyme</keyword>
<dbReference type="GO" id="GO:0000902">
    <property type="term" value="P:cell morphogenesis"/>
    <property type="evidence" value="ECO:0007669"/>
    <property type="project" value="UniProtKB-UniRule"/>
</dbReference>
<keyword evidence="10 18" id="KW-0133">Cell shape</keyword>
<comment type="function">
    <text evidence="17 18">Catalyzes the last two sequential reactions in the de novo biosynthetic pathway for UDP-N-acetylglucosamine (UDP-GlcNAc). The C-terminal domain catalyzes the transfer of acetyl group from acetyl coenzyme A to glucosamine-1-phosphate (GlcN-1-P) to produce N-acetylglucosamine-1-phosphate (GlcNAc-1-P), which is converted into UDP-GlcNAc by the transfer of uridine 5-monophosphate (from uridine 5-triphosphate), a reaction catalyzed by the N-terminal domain.</text>
</comment>
<proteinExistence type="inferred from homology"/>
<evidence type="ECO:0000256" key="4">
    <source>
        <dbReference type="ARBA" id="ARBA00022490"/>
    </source>
</evidence>
<dbReference type="InterPro" id="IPR011004">
    <property type="entry name" value="Trimer_LpxA-like_sf"/>
</dbReference>
<evidence type="ECO:0000256" key="9">
    <source>
        <dbReference type="ARBA" id="ARBA00022842"/>
    </source>
</evidence>
<reference evidence="21 22" key="1">
    <citation type="submission" date="2019-06" db="EMBL/GenBank/DDBJ databases">
        <title>Whole genome sequence for Cellvibrionaceae sp. R142.</title>
        <authorList>
            <person name="Wang G."/>
        </authorList>
    </citation>
    <scope>NUCLEOTIDE SEQUENCE [LARGE SCALE GENOMIC DNA]</scope>
    <source>
        <strain evidence="21 22">R142</strain>
    </source>
</reference>
<evidence type="ECO:0000256" key="5">
    <source>
        <dbReference type="ARBA" id="ARBA00022679"/>
    </source>
</evidence>
<dbReference type="Pfam" id="PF25087">
    <property type="entry name" value="GMPPB_C"/>
    <property type="match status" value="1"/>
</dbReference>
<feature type="binding site" evidence="18">
    <location>
        <position position="420"/>
    </location>
    <ligand>
        <name>acetyl-CoA</name>
        <dbReference type="ChEBI" id="CHEBI:57288"/>
    </ligand>
</feature>
<dbReference type="Gene3D" id="3.90.550.10">
    <property type="entry name" value="Spore Coat Polysaccharide Biosynthesis Protein SpsA, Chain A"/>
    <property type="match status" value="1"/>
</dbReference>
<evidence type="ECO:0000256" key="15">
    <source>
        <dbReference type="ARBA" id="ARBA00048247"/>
    </source>
</evidence>
<dbReference type="UniPathway" id="UPA00973"/>
<keyword evidence="5 18" id="KW-0808">Transferase</keyword>
<comment type="similarity">
    <text evidence="2 18">In the C-terminal section; belongs to the transferase hexapeptide repeat family.</text>
</comment>
<feature type="binding site" evidence="18">
    <location>
        <position position="402"/>
    </location>
    <ligand>
        <name>acetyl-CoA</name>
        <dbReference type="ChEBI" id="CHEBI:57288"/>
    </ligand>
</feature>
<evidence type="ECO:0000256" key="13">
    <source>
        <dbReference type="ARBA" id="ARBA00023315"/>
    </source>
</evidence>
<comment type="subunit">
    <text evidence="18">Homotrimer.</text>
</comment>
<evidence type="ECO:0000256" key="8">
    <source>
        <dbReference type="ARBA" id="ARBA00022737"/>
    </source>
</evidence>
<dbReference type="GO" id="GO:0009252">
    <property type="term" value="P:peptidoglycan biosynthetic process"/>
    <property type="evidence" value="ECO:0007669"/>
    <property type="project" value="UniProtKB-UniRule"/>
</dbReference>
<dbReference type="GO" id="GO:0008360">
    <property type="term" value="P:regulation of cell shape"/>
    <property type="evidence" value="ECO:0007669"/>
    <property type="project" value="UniProtKB-KW"/>
</dbReference>
<keyword evidence="13 18" id="KW-0012">Acyltransferase</keyword>
<comment type="catalytic activity">
    <reaction evidence="16 18">
        <text>N-acetyl-alpha-D-glucosamine 1-phosphate + UTP + H(+) = UDP-N-acetyl-alpha-D-glucosamine + diphosphate</text>
        <dbReference type="Rhea" id="RHEA:13509"/>
        <dbReference type="ChEBI" id="CHEBI:15378"/>
        <dbReference type="ChEBI" id="CHEBI:33019"/>
        <dbReference type="ChEBI" id="CHEBI:46398"/>
        <dbReference type="ChEBI" id="CHEBI:57705"/>
        <dbReference type="ChEBI" id="CHEBI:57776"/>
        <dbReference type="EC" id="2.7.7.23"/>
    </reaction>
</comment>
<feature type="binding site" evidence="18">
    <location>
        <position position="363"/>
    </location>
    <ligand>
        <name>UDP-N-acetyl-alpha-D-glucosamine</name>
        <dbReference type="ChEBI" id="CHEBI:57705"/>
    </ligand>
</feature>
<dbReference type="EC" id="2.7.7.23" evidence="18"/>
<evidence type="ECO:0000256" key="6">
    <source>
        <dbReference type="ARBA" id="ARBA00022695"/>
    </source>
</evidence>
<dbReference type="GO" id="GO:0003977">
    <property type="term" value="F:UDP-N-acetylglucosamine diphosphorylase activity"/>
    <property type="evidence" value="ECO:0007669"/>
    <property type="project" value="UniProtKB-UniRule"/>
</dbReference>
<dbReference type="GO" id="GO:0005737">
    <property type="term" value="C:cytoplasm"/>
    <property type="evidence" value="ECO:0007669"/>
    <property type="project" value="UniProtKB-SubCell"/>
</dbReference>
<dbReference type="EMBL" id="VHSG01000007">
    <property type="protein sequence ID" value="TQV82697.1"/>
    <property type="molecule type" value="Genomic_DNA"/>
</dbReference>
<feature type="region of interest" description="N-acetyltransferase" evidence="18">
    <location>
        <begin position="248"/>
        <end position="453"/>
    </location>
</feature>
<feature type="binding site" evidence="18">
    <location>
        <position position="437"/>
    </location>
    <ligand>
        <name>acetyl-CoA</name>
        <dbReference type="ChEBI" id="CHEBI:57288"/>
    </ligand>
</feature>
<dbReference type="SUPFAM" id="SSF53448">
    <property type="entry name" value="Nucleotide-diphospho-sugar transferases"/>
    <property type="match status" value="1"/>
</dbReference>
<dbReference type="OrthoDB" id="9775031at2"/>
<sequence>MLDIVILAAGKGTRMKSGLPKVLHPVAGRPLLQHVIDTARRLDSDAINVVIGHGADRVEAHCAAPDVHFVLQAEQLGTGHAVQQAVGHLRDNAVVLVLYGDVPLIREETLRSLIAKVGADAMALLTVELDDPSGYGRIVRDSNGAVTAIVEQKEATPEQLSISEINTGVMAMRGVDLKRWLPQLSSENAQREYYLTDVIALAQGEGKVVNTEQPADELEVLGVNNHQQQAQLERFYQRDLAATLMAEGLTLLDPDRFDCRGSLSVGEDVTIDINCVFEGRVTLGNNVSIGPNCCLKNVVIGDNVVIKPNSLLEEARVADNCEIGPFARVRPGTELSDGAKVGNFVEIKKALIGPGSKVNHLSYVGDAQVGSGVNIGAGTITCNYDGVNKFKTEIGDDAFIGSNTALVAPVKVGKGATVGAGSTVTKAVADDQLTIARGKQRNIEGWQRPTKNK</sequence>
<comment type="cofactor">
    <cofactor evidence="18">
        <name>Mg(2+)</name>
        <dbReference type="ChEBI" id="CHEBI:18420"/>
    </cofactor>
    <text evidence="18">Binds 1 Mg(2+) ion per subunit.</text>
</comment>
<keyword evidence="4 18" id="KW-0963">Cytoplasm</keyword>
<keyword evidence="8 18" id="KW-0677">Repeat</keyword>
<dbReference type="GO" id="GO:0071555">
    <property type="term" value="P:cell wall organization"/>
    <property type="evidence" value="ECO:0007669"/>
    <property type="project" value="UniProtKB-KW"/>
</dbReference>
<dbReference type="UniPathway" id="UPA00113">
    <property type="reaction ID" value="UER00532"/>
</dbReference>
<feature type="binding site" evidence="18">
    <location>
        <position position="101"/>
    </location>
    <ligand>
        <name>Mg(2+)</name>
        <dbReference type="ChEBI" id="CHEBI:18420"/>
    </ligand>
</feature>
<dbReference type="InterPro" id="IPR018357">
    <property type="entry name" value="Hexapep_transf_CS"/>
</dbReference>
<feature type="region of interest" description="Linker" evidence="18">
    <location>
        <begin position="227"/>
        <end position="247"/>
    </location>
</feature>
<evidence type="ECO:0000313" key="22">
    <source>
        <dbReference type="Proteomes" id="UP000319732"/>
    </source>
</evidence>
<dbReference type="GO" id="GO:0006048">
    <property type="term" value="P:UDP-N-acetylglucosamine biosynthetic process"/>
    <property type="evidence" value="ECO:0007669"/>
    <property type="project" value="UniProtKB-UniPathway"/>
</dbReference>
<dbReference type="InterPro" id="IPR050065">
    <property type="entry name" value="GlmU-like"/>
</dbReference>
<dbReference type="Proteomes" id="UP000319732">
    <property type="component" value="Unassembled WGS sequence"/>
</dbReference>
<dbReference type="Gene3D" id="2.160.10.10">
    <property type="entry name" value="Hexapeptide repeat proteins"/>
    <property type="match status" value="1"/>
</dbReference>
<feature type="binding site" evidence="18">
    <location>
        <position position="136"/>
    </location>
    <ligand>
        <name>UDP-N-acetyl-alpha-D-glucosamine</name>
        <dbReference type="ChEBI" id="CHEBI:57705"/>
    </ligand>
</feature>
<dbReference type="InterPro" id="IPR029044">
    <property type="entry name" value="Nucleotide-diphossugar_trans"/>
</dbReference>
<comment type="subcellular location">
    <subcellularLocation>
        <location evidence="1 18">Cytoplasm</location>
    </subcellularLocation>
</comment>
<evidence type="ECO:0000256" key="3">
    <source>
        <dbReference type="ARBA" id="ARBA00007947"/>
    </source>
</evidence>
<evidence type="ECO:0000256" key="10">
    <source>
        <dbReference type="ARBA" id="ARBA00022960"/>
    </source>
</evidence>
<keyword evidence="22" id="KW-1185">Reference proteome</keyword>
<evidence type="ECO:0000259" key="20">
    <source>
        <dbReference type="Pfam" id="PF25087"/>
    </source>
</evidence>
<dbReference type="GO" id="GO:0019134">
    <property type="term" value="F:glucosamine-1-phosphate N-acetyltransferase activity"/>
    <property type="evidence" value="ECO:0007669"/>
    <property type="project" value="UniProtKB-UniRule"/>
</dbReference>
<gene>
    <name evidence="18 21" type="primary">glmU</name>
    <name evidence="21" type="ORF">FKG94_08200</name>
</gene>
<keyword evidence="6 18" id="KW-0548">Nucleotidyltransferase</keyword>
<feature type="binding site" evidence="18">
    <location>
        <position position="224"/>
    </location>
    <ligand>
        <name>UDP-N-acetyl-alpha-D-glucosamine</name>
        <dbReference type="ChEBI" id="CHEBI:57705"/>
    </ligand>
</feature>
<dbReference type="PANTHER" id="PTHR43584:SF3">
    <property type="entry name" value="BIFUNCTIONAL PROTEIN GLMU"/>
    <property type="match status" value="1"/>
</dbReference>
<keyword evidence="14 18" id="KW-0961">Cell wall biogenesis/degradation</keyword>
<comment type="pathway">
    <text evidence="18">Nucleotide-sugar biosynthesis; UDP-N-acetyl-alpha-D-glucosamine biosynthesis; N-acetyl-alpha-D-glucosamine 1-phosphate from alpha-D-glucosamine 6-phosphate (route II): step 2/2.</text>
</comment>
<dbReference type="InterPro" id="IPR038009">
    <property type="entry name" value="GlmU_C_LbH"/>
</dbReference>
<organism evidence="21 22">
    <name type="scientific">Exilibacterium tricleocarpae</name>
    <dbReference type="NCBI Taxonomy" id="2591008"/>
    <lineage>
        <taxon>Bacteria</taxon>
        <taxon>Pseudomonadati</taxon>
        <taxon>Pseudomonadota</taxon>
        <taxon>Gammaproteobacteria</taxon>
        <taxon>Cellvibrionales</taxon>
        <taxon>Cellvibrionaceae</taxon>
        <taxon>Exilibacterium</taxon>
    </lineage>
</organism>
<keyword evidence="7 18" id="KW-0479">Metal-binding</keyword>
<dbReference type="EC" id="2.3.1.157" evidence="18"/>
<comment type="pathway">
    <text evidence="18">Nucleotide-sugar biosynthesis; UDP-N-acetyl-alpha-D-glucosamine biosynthesis; UDP-N-acetyl-alpha-D-glucosamine from N-acetyl-alpha-D-glucosamine 1-phosphate: step 1/1.</text>
</comment>
<feature type="binding site" evidence="18">
    <location>
        <position position="21"/>
    </location>
    <ligand>
        <name>UDP-N-acetyl-alpha-D-glucosamine</name>
        <dbReference type="ChEBI" id="CHEBI:57705"/>
    </ligand>
</feature>
<comment type="pathway">
    <text evidence="18">Bacterial outer membrane biogenesis; LPS lipid A biosynthesis.</text>
</comment>
<evidence type="ECO:0000313" key="21">
    <source>
        <dbReference type="EMBL" id="TQV82697.1"/>
    </source>
</evidence>
<dbReference type="SUPFAM" id="SSF51161">
    <property type="entry name" value="Trimeric LpxA-like enzymes"/>
    <property type="match status" value="1"/>
</dbReference>
<dbReference type="InterPro" id="IPR001451">
    <property type="entry name" value="Hexapep"/>
</dbReference>
<name>A0A545TZQ8_9GAMM</name>
<feature type="binding site" evidence="18">
    <location>
        <position position="348"/>
    </location>
    <ligand>
        <name>UDP-N-acetyl-alpha-D-glucosamine</name>
        <dbReference type="ChEBI" id="CHEBI:57705"/>
    </ligand>
</feature>
<keyword evidence="9 18" id="KW-0460">Magnesium</keyword>
<protein>
    <recommendedName>
        <fullName evidence="18">Bifunctional protein GlmU</fullName>
    </recommendedName>
    <domain>
        <recommendedName>
            <fullName evidence="18">UDP-N-acetylglucosamine pyrophosphorylase</fullName>
            <ecNumber evidence="18">2.7.7.23</ecNumber>
        </recommendedName>
        <alternativeName>
            <fullName evidence="18">N-acetylglucosamine-1-phosphate uridyltransferase</fullName>
        </alternativeName>
    </domain>
    <domain>
        <recommendedName>
            <fullName evidence="18">Glucosamine-1-phosphate N-acetyltransferase</fullName>
            <ecNumber evidence="18">2.3.1.157</ecNumber>
        </recommendedName>
    </domain>
</protein>
<dbReference type="GO" id="GO:0000287">
    <property type="term" value="F:magnesium ion binding"/>
    <property type="evidence" value="ECO:0007669"/>
    <property type="project" value="UniProtKB-UniRule"/>
</dbReference>